<evidence type="ECO:0000313" key="1">
    <source>
        <dbReference type="EMBL" id="GET43535.1"/>
    </source>
</evidence>
<proteinExistence type="predicted"/>
<reference evidence="1" key="1">
    <citation type="submission" date="2019-10" db="EMBL/GenBank/DDBJ databases">
        <title>Draft genome sequece of Microseira wollei NIES-4236.</title>
        <authorList>
            <person name="Yamaguchi H."/>
            <person name="Suzuki S."/>
            <person name="Kawachi M."/>
        </authorList>
    </citation>
    <scope>NUCLEOTIDE SEQUENCE</scope>
    <source>
        <strain evidence="1">NIES-4236</strain>
    </source>
</reference>
<organism evidence="1 2">
    <name type="scientific">Microseira wollei NIES-4236</name>
    <dbReference type="NCBI Taxonomy" id="2530354"/>
    <lineage>
        <taxon>Bacteria</taxon>
        <taxon>Bacillati</taxon>
        <taxon>Cyanobacteriota</taxon>
        <taxon>Cyanophyceae</taxon>
        <taxon>Oscillatoriophycideae</taxon>
        <taxon>Aerosakkonematales</taxon>
        <taxon>Aerosakkonemataceae</taxon>
        <taxon>Microseira</taxon>
    </lineage>
</organism>
<dbReference type="AlphaFoldDB" id="A0AAV3XNR6"/>
<dbReference type="EMBL" id="BLAY01000230">
    <property type="protein sequence ID" value="GET43535.1"/>
    <property type="molecule type" value="Genomic_DNA"/>
</dbReference>
<comment type="caution">
    <text evidence="1">The sequence shown here is derived from an EMBL/GenBank/DDBJ whole genome shotgun (WGS) entry which is preliminary data.</text>
</comment>
<gene>
    <name evidence="1" type="ORF">MiSe_83600</name>
</gene>
<sequence>MPQKVSKTKSKTPTFVVEIPRLVSTTDAGVLSSKFAAGRQLYNACLGEAMRRLSLVKQSQKYQAARKLKENRSQAFKEANQAYSYSEYDLHVFATTIRNSWINKHIDSNRAQKLATRPFGASQRVAFGRAKKVRFKGKNQLDSWEGKSNKTGIRWQQETLVWGSLKLKPYLESYAPVILHGLNSPIKYVRLLRRRLNGKTFYYAQLVC</sequence>
<dbReference type="RefSeq" id="WP_226592444.1">
    <property type="nucleotide sequence ID" value="NZ_BLAY01000230.1"/>
</dbReference>
<keyword evidence="2" id="KW-1185">Reference proteome</keyword>
<evidence type="ECO:0000313" key="2">
    <source>
        <dbReference type="Proteomes" id="UP001050975"/>
    </source>
</evidence>
<dbReference type="Proteomes" id="UP001050975">
    <property type="component" value="Unassembled WGS sequence"/>
</dbReference>
<accession>A0AAV3XNR6</accession>
<name>A0AAV3XNR6_9CYAN</name>
<protein>
    <submittedName>
        <fullName evidence="1">Transposase, IS605 family protein</fullName>
    </submittedName>
</protein>